<organism evidence="1 2">
    <name type="scientific">Morus notabilis</name>
    <dbReference type="NCBI Taxonomy" id="981085"/>
    <lineage>
        <taxon>Eukaryota</taxon>
        <taxon>Viridiplantae</taxon>
        <taxon>Streptophyta</taxon>
        <taxon>Embryophyta</taxon>
        <taxon>Tracheophyta</taxon>
        <taxon>Spermatophyta</taxon>
        <taxon>Magnoliopsida</taxon>
        <taxon>eudicotyledons</taxon>
        <taxon>Gunneridae</taxon>
        <taxon>Pentapetalae</taxon>
        <taxon>rosids</taxon>
        <taxon>fabids</taxon>
        <taxon>Rosales</taxon>
        <taxon>Moraceae</taxon>
        <taxon>Moreae</taxon>
        <taxon>Morus</taxon>
    </lineage>
</organism>
<dbReference type="PANTHER" id="PTHR35546">
    <property type="entry name" value="F-BOX PROTEIN INTERACTION DOMAIN PROTEIN-RELATED"/>
    <property type="match status" value="1"/>
</dbReference>
<proteinExistence type="predicted"/>
<dbReference type="AlphaFoldDB" id="W9SDM0"/>
<name>W9SDM0_9ROSA</name>
<gene>
    <name evidence="1" type="ORF">L484_000311</name>
</gene>
<sequence length="128" mass="14812">MVNSNISWGPEYNFVNLNKIPNSSCIPFRSLNFANEYRAGIQILQSCNGLLLCCTSHPHELRRSYYVYNPATKQYCAIFPRPQVRRGVKTAVWTIRRMTSAFDPQNPPHYKVVCVRNCDEKVNVRISK</sequence>
<dbReference type="InterPro" id="IPR055290">
    <property type="entry name" value="At3g26010-like"/>
</dbReference>
<dbReference type="PANTHER" id="PTHR35546:SF115">
    <property type="entry name" value="F-BOX DOMAIN-CONTAINING PROTEIN"/>
    <property type="match status" value="1"/>
</dbReference>
<dbReference type="Proteomes" id="UP000030645">
    <property type="component" value="Unassembled WGS sequence"/>
</dbReference>
<evidence type="ECO:0000313" key="1">
    <source>
        <dbReference type="EMBL" id="EXC35740.1"/>
    </source>
</evidence>
<protein>
    <submittedName>
        <fullName evidence="1">Uncharacterized protein</fullName>
    </submittedName>
</protein>
<dbReference type="STRING" id="981085.W9SDM0"/>
<keyword evidence="2" id="KW-1185">Reference proteome</keyword>
<accession>W9SDM0</accession>
<evidence type="ECO:0000313" key="2">
    <source>
        <dbReference type="Proteomes" id="UP000030645"/>
    </source>
</evidence>
<dbReference type="EMBL" id="KE619166">
    <property type="protein sequence ID" value="EXC35740.1"/>
    <property type="molecule type" value="Genomic_DNA"/>
</dbReference>
<reference evidence="2" key="1">
    <citation type="submission" date="2013-01" db="EMBL/GenBank/DDBJ databases">
        <title>Draft Genome Sequence of a Mulberry Tree, Morus notabilis C.K. Schneid.</title>
        <authorList>
            <person name="He N."/>
            <person name="Zhao S."/>
        </authorList>
    </citation>
    <scope>NUCLEOTIDE SEQUENCE</scope>
</reference>